<evidence type="ECO:0000256" key="3">
    <source>
        <dbReference type="ARBA" id="ARBA00022741"/>
    </source>
</evidence>
<evidence type="ECO:0000259" key="8">
    <source>
        <dbReference type="PROSITE" id="PS51987"/>
    </source>
</evidence>
<gene>
    <name evidence="9" type="ORF">LK09_03565</name>
</gene>
<evidence type="ECO:0000313" key="10">
    <source>
        <dbReference type="Proteomes" id="UP000031030"/>
    </source>
</evidence>
<keyword evidence="3" id="KW-0547">Nucleotide-binding</keyword>
<dbReference type="GO" id="GO:0004356">
    <property type="term" value="F:glutamine synthetase activity"/>
    <property type="evidence" value="ECO:0007669"/>
    <property type="project" value="InterPro"/>
</dbReference>
<evidence type="ECO:0000256" key="2">
    <source>
        <dbReference type="ARBA" id="ARBA00022598"/>
    </source>
</evidence>
<dbReference type="Proteomes" id="UP000031030">
    <property type="component" value="Unassembled WGS sequence"/>
</dbReference>
<evidence type="ECO:0000259" key="7">
    <source>
        <dbReference type="PROSITE" id="PS51986"/>
    </source>
</evidence>
<dbReference type="GO" id="GO:0006542">
    <property type="term" value="P:glutamine biosynthetic process"/>
    <property type="evidence" value="ECO:0007669"/>
    <property type="project" value="InterPro"/>
</dbReference>
<evidence type="ECO:0000256" key="1">
    <source>
        <dbReference type="ARBA" id="ARBA00009897"/>
    </source>
</evidence>
<dbReference type="InterPro" id="IPR014746">
    <property type="entry name" value="Gln_synth/guanido_kin_cat_dom"/>
</dbReference>
<dbReference type="GO" id="GO:0006576">
    <property type="term" value="P:biogenic amine metabolic process"/>
    <property type="evidence" value="ECO:0007669"/>
    <property type="project" value="UniProtKB-ARBA"/>
</dbReference>
<dbReference type="Gene3D" id="3.30.590.10">
    <property type="entry name" value="Glutamine synthetase/guanido kinase, catalytic domain"/>
    <property type="match status" value="1"/>
</dbReference>
<sequence length="457" mass="50644">MNTPVRPRNDRMLSIGQLRDAILADEIDTVVLGFTDMQGRLQGKLLHGRFFLDSVLEHGTEGCNYLLAVDVEMNTVDGYDISSWDSGYGDMMFELDLATIRRLPYRPGTALIQCDLTLLDGTPVRVSPRAMLRAQVERAASLGYSAIAGTELEFVVFDTSYEDAWDSGYRDLTPANRYNVDYSILGSSRVEPLLREIRNMMYGAGMTVESAKGECNFGQHEIAFKYDQVIATADNHSVYKTAAKDIAQQRGKSITFMAKPNEREGNSCHIHMSLRGQGDELVFWKDGARTAVYDHFIAGVLATMREFTLFYAPNINSYKRFAKGSFAPTAVAWGLDNRTCSVRLVGHGPSARMENRLPGGDVNPYLALTAMLAGGLYGIEHELALEPETAGNAYESGAPTVPTTMREARDALAASAIAREVFGEDVVRHYLNYADVELAAFESAVTDWELRRGFERL</sequence>
<comment type="similarity">
    <text evidence="1 5 6">Belongs to the glutamine synthetase family.</text>
</comment>
<dbReference type="SUPFAM" id="SSF55931">
    <property type="entry name" value="Glutamine synthetase/guanido kinase"/>
    <property type="match status" value="1"/>
</dbReference>
<dbReference type="SUPFAM" id="SSF54368">
    <property type="entry name" value="Glutamine synthetase, N-terminal domain"/>
    <property type="match status" value="1"/>
</dbReference>
<evidence type="ECO:0000256" key="5">
    <source>
        <dbReference type="PROSITE-ProRule" id="PRU01330"/>
    </source>
</evidence>
<dbReference type="STRING" id="1348253.LK09_03565"/>
<reference evidence="9 10" key="1">
    <citation type="submission" date="2014-11" db="EMBL/GenBank/DDBJ databases">
        <title>Genome sequence of Microbacterium mangrovi MUSC 115(T).</title>
        <authorList>
            <person name="Lee L.-H."/>
        </authorList>
    </citation>
    <scope>NUCLEOTIDE SEQUENCE [LARGE SCALE GENOMIC DNA]</scope>
    <source>
        <strain evidence="9 10">MUSC 115</strain>
    </source>
</reference>
<dbReference type="PROSITE" id="PS51986">
    <property type="entry name" value="GS_BETA_GRASP"/>
    <property type="match status" value="1"/>
</dbReference>
<dbReference type="RefSeq" id="WP_039396094.1">
    <property type="nucleotide sequence ID" value="NZ_JTDK01000005.1"/>
</dbReference>
<keyword evidence="10" id="KW-1185">Reference proteome</keyword>
<feature type="domain" description="GS catalytic" evidence="8">
    <location>
        <begin position="128"/>
        <end position="457"/>
    </location>
</feature>
<dbReference type="Gene3D" id="3.10.20.70">
    <property type="entry name" value="Glutamine synthetase, N-terminal domain"/>
    <property type="match status" value="1"/>
</dbReference>
<evidence type="ECO:0000313" key="9">
    <source>
        <dbReference type="EMBL" id="KHK99110.1"/>
    </source>
</evidence>
<keyword evidence="2" id="KW-0436">Ligase</keyword>
<dbReference type="FunFam" id="3.30.590.10:FF:000005">
    <property type="entry name" value="Probable glutamine synthetase"/>
    <property type="match status" value="1"/>
</dbReference>
<dbReference type="GO" id="GO:0042402">
    <property type="term" value="P:biogenic amine catabolic process"/>
    <property type="evidence" value="ECO:0007669"/>
    <property type="project" value="UniProtKB-ARBA"/>
</dbReference>
<dbReference type="SMART" id="SM01230">
    <property type="entry name" value="Gln-synt_C"/>
    <property type="match status" value="1"/>
</dbReference>
<dbReference type="InterPro" id="IPR008146">
    <property type="entry name" value="Gln_synth_cat_dom"/>
</dbReference>
<organism evidence="9 10">
    <name type="scientific">Microbacterium mangrovi</name>
    <dbReference type="NCBI Taxonomy" id="1348253"/>
    <lineage>
        <taxon>Bacteria</taxon>
        <taxon>Bacillati</taxon>
        <taxon>Actinomycetota</taxon>
        <taxon>Actinomycetes</taxon>
        <taxon>Micrococcales</taxon>
        <taxon>Microbacteriaceae</taxon>
        <taxon>Microbacterium</taxon>
    </lineage>
</organism>
<proteinExistence type="inferred from homology"/>
<dbReference type="InterPro" id="IPR008147">
    <property type="entry name" value="Gln_synt_N"/>
</dbReference>
<dbReference type="GO" id="GO:0005524">
    <property type="term" value="F:ATP binding"/>
    <property type="evidence" value="ECO:0007669"/>
    <property type="project" value="UniProtKB-KW"/>
</dbReference>
<evidence type="ECO:0000256" key="6">
    <source>
        <dbReference type="RuleBase" id="RU000384"/>
    </source>
</evidence>
<dbReference type="InterPro" id="IPR036651">
    <property type="entry name" value="Gln_synt_N_sf"/>
</dbReference>
<feature type="domain" description="GS beta-grasp" evidence="7">
    <location>
        <begin position="25"/>
        <end position="121"/>
    </location>
</feature>
<dbReference type="OrthoDB" id="9807095at2"/>
<dbReference type="Pfam" id="PF00120">
    <property type="entry name" value="Gln-synt_C"/>
    <property type="match status" value="1"/>
</dbReference>
<protein>
    <submittedName>
        <fullName evidence="9">Glutamine synthetase</fullName>
    </submittedName>
</protein>
<dbReference type="PANTHER" id="PTHR43785">
    <property type="entry name" value="GAMMA-GLUTAMYLPUTRESCINE SYNTHETASE"/>
    <property type="match status" value="1"/>
</dbReference>
<comment type="caution">
    <text evidence="9">The sequence shown here is derived from an EMBL/GenBank/DDBJ whole genome shotgun (WGS) entry which is preliminary data.</text>
</comment>
<dbReference type="PANTHER" id="PTHR43785:SF12">
    <property type="entry name" value="TYPE-1 GLUTAMINE SYNTHETASE 2"/>
    <property type="match status" value="1"/>
</dbReference>
<accession>A0A0B2A7N0</accession>
<evidence type="ECO:0000256" key="4">
    <source>
        <dbReference type="ARBA" id="ARBA00022840"/>
    </source>
</evidence>
<dbReference type="AlphaFoldDB" id="A0A0B2A7N0"/>
<dbReference type="PROSITE" id="PS51987">
    <property type="entry name" value="GS_CATALYTIC"/>
    <property type="match status" value="1"/>
</dbReference>
<dbReference type="EMBL" id="JTDK01000005">
    <property type="protein sequence ID" value="KHK99110.1"/>
    <property type="molecule type" value="Genomic_DNA"/>
</dbReference>
<keyword evidence="4" id="KW-0067">ATP-binding</keyword>
<name>A0A0B2A7N0_9MICO</name>